<dbReference type="GO" id="GO:0016301">
    <property type="term" value="F:kinase activity"/>
    <property type="evidence" value="ECO:0007669"/>
    <property type="project" value="UniProtKB-KW"/>
</dbReference>
<protein>
    <submittedName>
        <fullName evidence="1">Nucelotide kinase</fullName>
    </submittedName>
</protein>
<sequence length="101" mass="11516">MMREELNKLEEQIKNKAVAPYIAGEMPDMVNSPAHYKLDGLDIESKDVLKSVLGTKGYVHWACGNALKYIFRWEKKNGLEDLKKARKNLDFAIETLESGCK</sequence>
<keyword evidence="1" id="KW-0808">Transferase</keyword>
<keyword evidence="1" id="KW-0418">Kinase</keyword>
<dbReference type="Pfam" id="PF11753">
    <property type="entry name" value="DUF3310"/>
    <property type="match status" value="1"/>
</dbReference>
<name>A0A8S5S8E7_9CAUD</name>
<accession>A0A8S5S8E7</accession>
<proteinExistence type="predicted"/>
<evidence type="ECO:0000313" key="1">
    <source>
        <dbReference type="EMBL" id="DAF47249.1"/>
    </source>
</evidence>
<reference evidence="1" key="1">
    <citation type="journal article" date="2021" name="Proc. Natl. Acad. Sci. U.S.A.">
        <title>A Catalog of Tens of Thousands of Viruses from Human Metagenomes Reveals Hidden Associations with Chronic Diseases.</title>
        <authorList>
            <person name="Tisza M.J."/>
            <person name="Buck C.B."/>
        </authorList>
    </citation>
    <scope>NUCLEOTIDE SEQUENCE</scope>
    <source>
        <strain evidence="1">Ctb3910</strain>
    </source>
</reference>
<dbReference type="InterPro" id="IPR021739">
    <property type="entry name" value="SaV-like"/>
</dbReference>
<organism evidence="1">
    <name type="scientific">Siphoviridae sp. ctb3910</name>
    <dbReference type="NCBI Taxonomy" id="2827897"/>
    <lineage>
        <taxon>Viruses</taxon>
        <taxon>Duplodnaviria</taxon>
        <taxon>Heunggongvirae</taxon>
        <taxon>Uroviricota</taxon>
        <taxon>Caudoviricetes</taxon>
    </lineage>
</organism>
<dbReference type="EMBL" id="BK032552">
    <property type="protein sequence ID" value="DAF47249.1"/>
    <property type="molecule type" value="Genomic_DNA"/>
</dbReference>